<dbReference type="InterPro" id="IPR002317">
    <property type="entry name" value="Ser-tRNA-ligase_type_1"/>
</dbReference>
<evidence type="ECO:0000256" key="5">
    <source>
        <dbReference type="ARBA" id="ARBA00022598"/>
    </source>
</evidence>
<dbReference type="InterPro" id="IPR042103">
    <property type="entry name" value="SerRS_1_N_sf"/>
</dbReference>
<dbReference type="GO" id="GO:0004828">
    <property type="term" value="F:serine-tRNA ligase activity"/>
    <property type="evidence" value="ECO:0007669"/>
    <property type="project" value="UniProtKB-UniRule"/>
</dbReference>
<accession>A0A0C1RM27</accession>
<feature type="binding site" evidence="12 14">
    <location>
        <begin position="262"/>
        <end position="264"/>
    </location>
    <ligand>
        <name>ATP</name>
        <dbReference type="ChEBI" id="CHEBI:30616"/>
    </ligand>
</feature>
<evidence type="ECO:0000256" key="11">
    <source>
        <dbReference type="ARBA" id="ARBA00048823"/>
    </source>
</evidence>
<evidence type="ECO:0000256" key="4">
    <source>
        <dbReference type="ARBA" id="ARBA00022490"/>
    </source>
</evidence>
<comment type="caution">
    <text evidence="12">Lacks conserved residue(s) required for the propagation of feature annotation.</text>
</comment>
<evidence type="ECO:0000259" key="16">
    <source>
        <dbReference type="PROSITE" id="PS50862"/>
    </source>
</evidence>
<feature type="binding site" evidence="12 14">
    <location>
        <begin position="349"/>
        <end position="352"/>
    </location>
    <ligand>
        <name>ATP</name>
        <dbReference type="ChEBI" id="CHEBI:30616"/>
    </ligand>
</feature>
<name>A0A0C1RM27_9BACT</name>
<comment type="subcellular location">
    <subcellularLocation>
        <location evidence="1 12">Cytoplasm</location>
    </subcellularLocation>
</comment>
<dbReference type="AlphaFoldDB" id="A0A0C1RM27"/>
<evidence type="ECO:0000313" key="18">
    <source>
        <dbReference type="EMBL" id="QDQ42964.1"/>
    </source>
</evidence>
<dbReference type="GO" id="GO:0005524">
    <property type="term" value="F:ATP binding"/>
    <property type="evidence" value="ECO:0007669"/>
    <property type="project" value="UniProtKB-UniRule"/>
</dbReference>
<dbReference type="KEGG" id="mkc:kam1_1749"/>
<evidence type="ECO:0000256" key="1">
    <source>
        <dbReference type="ARBA" id="ARBA00004496"/>
    </source>
</evidence>
<dbReference type="PIRSF" id="PIRSF001529">
    <property type="entry name" value="Ser-tRNA-synth_IIa"/>
    <property type="match status" value="1"/>
</dbReference>
<dbReference type="GO" id="GO:0006434">
    <property type="term" value="P:seryl-tRNA aminoacylation"/>
    <property type="evidence" value="ECO:0007669"/>
    <property type="project" value="UniProtKB-UniRule"/>
</dbReference>
<evidence type="ECO:0000256" key="7">
    <source>
        <dbReference type="ARBA" id="ARBA00022840"/>
    </source>
</evidence>
<comment type="subunit">
    <text evidence="12">Homodimer. The tRNA molecule binds across the dimer.</text>
</comment>
<dbReference type="NCBIfam" id="TIGR00414">
    <property type="entry name" value="serS"/>
    <property type="match status" value="1"/>
</dbReference>
<dbReference type="InterPro" id="IPR015866">
    <property type="entry name" value="Ser-tRNA-synth_1_N"/>
</dbReference>
<evidence type="ECO:0000256" key="2">
    <source>
        <dbReference type="ARBA" id="ARBA00005045"/>
    </source>
</evidence>
<feature type="coiled-coil region" evidence="15">
    <location>
        <begin position="39"/>
        <end position="104"/>
    </location>
</feature>
<dbReference type="InterPro" id="IPR006195">
    <property type="entry name" value="aa-tRNA-synth_II"/>
</dbReference>
<dbReference type="InterPro" id="IPR010978">
    <property type="entry name" value="tRNA-bd_arm"/>
</dbReference>
<keyword evidence="7 12" id="KW-0067">ATP-binding</keyword>
<gene>
    <name evidence="12" type="primary">serS</name>
    <name evidence="17" type="ORF">A946_03630</name>
    <name evidence="18" type="ORF">kam1_1749</name>
</gene>
<dbReference type="SUPFAM" id="SSF55681">
    <property type="entry name" value="Class II aaRS and biotin synthetases"/>
    <property type="match status" value="1"/>
</dbReference>
<dbReference type="InterPro" id="IPR045864">
    <property type="entry name" value="aa-tRNA-synth_II/BPL/LPL"/>
</dbReference>
<dbReference type="Pfam" id="PF02403">
    <property type="entry name" value="Seryl_tRNA_N"/>
    <property type="match status" value="1"/>
</dbReference>
<evidence type="ECO:0000313" key="20">
    <source>
        <dbReference type="Proteomes" id="UP000315925"/>
    </source>
</evidence>
<dbReference type="Gene3D" id="3.30.930.10">
    <property type="entry name" value="Bira Bifunctional Protein, Domain 2"/>
    <property type="match status" value="1"/>
</dbReference>
<keyword evidence="15" id="KW-0175">Coiled coil</keyword>
<comment type="function">
    <text evidence="12">Catalyzes the attachment of serine to tRNA(Ser). Is also able to aminoacylate tRNA(Sec) with serine, to form the misacylated tRNA L-seryl-tRNA(Sec), which will be further converted into selenocysteinyl-tRNA(Sec).</text>
</comment>
<evidence type="ECO:0000256" key="12">
    <source>
        <dbReference type="HAMAP-Rule" id="MF_00176"/>
    </source>
</evidence>
<dbReference type="RefSeq" id="WP_039721008.1">
    <property type="nucleotide sequence ID" value="NZ_CP037899.1"/>
</dbReference>
<evidence type="ECO:0000313" key="19">
    <source>
        <dbReference type="Proteomes" id="UP000031594"/>
    </source>
</evidence>
<evidence type="ECO:0000256" key="8">
    <source>
        <dbReference type="ARBA" id="ARBA00022917"/>
    </source>
</evidence>
<dbReference type="SUPFAM" id="SSF46589">
    <property type="entry name" value="tRNA-binding arm"/>
    <property type="match status" value="1"/>
</dbReference>
<evidence type="ECO:0000256" key="9">
    <source>
        <dbReference type="ARBA" id="ARBA00023146"/>
    </source>
</evidence>
<feature type="binding site" evidence="12 13">
    <location>
        <position position="285"/>
    </location>
    <ligand>
        <name>L-serine</name>
        <dbReference type="ChEBI" id="CHEBI:33384"/>
    </ligand>
</feature>
<dbReference type="EMBL" id="JQNX01000002">
    <property type="protein sequence ID" value="KIE59117.1"/>
    <property type="molecule type" value="Genomic_DNA"/>
</dbReference>
<evidence type="ECO:0000313" key="17">
    <source>
        <dbReference type="EMBL" id="KIE59117.1"/>
    </source>
</evidence>
<dbReference type="PRINTS" id="PR00981">
    <property type="entry name" value="TRNASYNTHSER"/>
</dbReference>
<organism evidence="18 20">
    <name type="scientific">Methylacidiphilum kamchatkense Kam1</name>
    <dbReference type="NCBI Taxonomy" id="1202785"/>
    <lineage>
        <taxon>Bacteria</taxon>
        <taxon>Pseudomonadati</taxon>
        <taxon>Verrucomicrobiota</taxon>
        <taxon>Methylacidiphilae</taxon>
        <taxon>Methylacidiphilales</taxon>
        <taxon>Methylacidiphilaceae</taxon>
        <taxon>Methylacidiphilum (ex Ratnadevi et al. 2023)</taxon>
    </lineage>
</organism>
<comment type="catalytic activity">
    <reaction evidence="11 12">
        <text>tRNA(Ser) + L-serine + ATP = L-seryl-tRNA(Ser) + AMP + diphosphate + H(+)</text>
        <dbReference type="Rhea" id="RHEA:12292"/>
        <dbReference type="Rhea" id="RHEA-COMP:9669"/>
        <dbReference type="Rhea" id="RHEA-COMP:9703"/>
        <dbReference type="ChEBI" id="CHEBI:15378"/>
        <dbReference type="ChEBI" id="CHEBI:30616"/>
        <dbReference type="ChEBI" id="CHEBI:33019"/>
        <dbReference type="ChEBI" id="CHEBI:33384"/>
        <dbReference type="ChEBI" id="CHEBI:78442"/>
        <dbReference type="ChEBI" id="CHEBI:78533"/>
        <dbReference type="ChEBI" id="CHEBI:456215"/>
        <dbReference type="EC" id="6.1.1.11"/>
    </reaction>
</comment>
<feature type="binding site" evidence="13">
    <location>
        <position position="262"/>
    </location>
    <ligand>
        <name>L-serine</name>
        <dbReference type="ChEBI" id="CHEBI:33384"/>
    </ligand>
</feature>
<protein>
    <recommendedName>
        <fullName evidence="12">Serine--tRNA ligase</fullName>
        <ecNumber evidence="12">6.1.1.11</ecNumber>
    </recommendedName>
    <alternativeName>
        <fullName evidence="12">Seryl-tRNA synthetase</fullName>
        <shortName evidence="12">SerRS</shortName>
    </alternativeName>
    <alternativeName>
        <fullName evidence="12">Seryl-tRNA(Ser/Sec) synthetase</fullName>
    </alternativeName>
</protein>
<keyword evidence="4 12" id="KW-0963">Cytoplasm</keyword>
<feature type="binding site" evidence="12">
    <location>
        <begin position="231"/>
        <end position="233"/>
    </location>
    <ligand>
        <name>L-serine</name>
        <dbReference type="ChEBI" id="CHEBI:33384"/>
    </ligand>
</feature>
<dbReference type="PANTHER" id="PTHR43697">
    <property type="entry name" value="SERYL-TRNA SYNTHETASE"/>
    <property type="match status" value="1"/>
</dbReference>
<comment type="similarity">
    <text evidence="3 12">Belongs to the class-II aminoacyl-tRNA synthetase family. Type-1 seryl-tRNA synthetase subfamily.</text>
</comment>
<reference evidence="18" key="2">
    <citation type="journal article" date="2019" name="BMC Genomics">
        <title>Complete genome sequence analysis of the thermoacidophilic verrucomicrobial methanotroph 'Candidatus Methylacidiphilum kamchatkense' strain Kam1 and comparison with its closest relatives.</title>
        <authorList>
            <person name="Kruse T."/>
            <person name="Ratnadevi C.M."/>
            <person name="Erikstad H.A."/>
            <person name="Birkeland N.K."/>
        </authorList>
    </citation>
    <scope>NUCLEOTIDE SEQUENCE</scope>
    <source>
        <strain evidence="18">Kam1</strain>
    </source>
</reference>
<dbReference type="InterPro" id="IPR033729">
    <property type="entry name" value="SerRS_core"/>
</dbReference>
<dbReference type="STRING" id="1202785.A946_03630"/>
<feature type="binding site" evidence="13">
    <location>
        <position position="231"/>
    </location>
    <ligand>
        <name>L-serine</name>
        <dbReference type="ChEBI" id="CHEBI:33384"/>
    </ligand>
</feature>
<feature type="domain" description="Aminoacyl-transfer RNA synthetases class-II family profile" evidence="16">
    <location>
        <begin position="172"/>
        <end position="409"/>
    </location>
</feature>
<evidence type="ECO:0000256" key="3">
    <source>
        <dbReference type="ARBA" id="ARBA00010728"/>
    </source>
</evidence>
<reference evidence="17 19" key="1">
    <citation type="submission" date="2014-08" db="EMBL/GenBank/DDBJ databases">
        <title>Methylacidiphilum kamchatkense strain Kam1 draft genome sequence.</title>
        <authorList>
            <person name="Birkeland N.-K."/>
            <person name="Erikstad H.A."/>
        </authorList>
    </citation>
    <scope>NUCLEOTIDE SEQUENCE [LARGE SCALE GENOMIC DNA]</scope>
    <source>
        <strain evidence="17 19">Kam1</strain>
    </source>
</reference>
<dbReference type="GO" id="GO:0005737">
    <property type="term" value="C:cytoplasm"/>
    <property type="evidence" value="ECO:0007669"/>
    <property type="project" value="UniProtKB-SubCell"/>
</dbReference>
<comment type="domain">
    <text evidence="12">Consists of two distinct domains, a catalytic core and a N-terminal extension that is involved in tRNA binding.</text>
</comment>
<dbReference type="InterPro" id="IPR002314">
    <property type="entry name" value="aa-tRNA-synt_IIb"/>
</dbReference>
<comment type="catalytic activity">
    <reaction evidence="10 12">
        <text>tRNA(Sec) + L-serine + ATP = L-seryl-tRNA(Sec) + AMP + diphosphate + H(+)</text>
        <dbReference type="Rhea" id="RHEA:42580"/>
        <dbReference type="Rhea" id="RHEA-COMP:9742"/>
        <dbReference type="Rhea" id="RHEA-COMP:10128"/>
        <dbReference type="ChEBI" id="CHEBI:15378"/>
        <dbReference type="ChEBI" id="CHEBI:30616"/>
        <dbReference type="ChEBI" id="CHEBI:33019"/>
        <dbReference type="ChEBI" id="CHEBI:33384"/>
        <dbReference type="ChEBI" id="CHEBI:78442"/>
        <dbReference type="ChEBI" id="CHEBI:78533"/>
        <dbReference type="ChEBI" id="CHEBI:456215"/>
        <dbReference type="EC" id="6.1.1.11"/>
    </reaction>
</comment>
<keyword evidence="19" id="KW-1185">Reference proteome</keyword>
<keyword evidence="5 12" id="KW-0436">Ligase</keyword>
<keyword evidence="9 12" id="KW-0030">Aminoacyl-tRNA synthetase</keyword>
<dbReference type="OrthoDB" id="9804647at2"/>
<evidence type="ECO:0000256" key="13">
    <source>
        <dbReference type="PIRSR" id="PIRSR001529-1"/>
    </source>
</evidence>
<feature type="binding site" evidence="13">
    <location>
        <position position="382"/>
    </location>
    <ligand>
        <name>L-serine</name>
        <dbReference type="ChEBI" id="CHEBI:33384"/>
    </ligand>
</feature>
<evidence type="ECO:0000256" key="15">
    <source>
        <dbReference type="SAM" id="Coils"/>
    </source>
</evidence>
<dbReference type="EC" id="6.1.1.11" evidence="12"/>
<comment type="pathway">
    <text evidence="2 12">Aminoacyl-tRNA biosynthesis; selenocysteinyl-tRNA(Sec) biosynthesis; L-seryl-tRNA(Sec) from L-serine and tRNA(Sec): step 1/1.</text>
</comment>
<keyword evidence="8 12" id="KW-0648">Protein biosynthesis</keyword>
<dbReference type="EMBL" id="CP037899">
    <property type="protein sequence ID" value="QDQ42964.1"/>
    <property type="molecule type" value="Genomic_DNA"/>
</dbReference>
<dbReference type="GO" id="GO:0016260">
    <property type="term" value="P:selenocysteine biosynthetic process"/>
    <property type="evidence" value="ECO:0007669"/>
    <property type="project" value="UniProtKB-UniRule"/>
</dbReference>
<dbReference type="PROSITE" id="PS50862">
    <property type="entry name" value="AA_TRNA_LIGASE_II"/>
    <property type="match status" value="1"/>
</dbReference>
<sequence length="421" mass="47372">MLDINLIRHNLLETKLKLSSRAKGLAPLVDEIYALDSKKRSLQAEIEKWRALRNKQSKEIGLKKLQGEKVEEEFVALKEIGSKIEEKEKELANLETQLNALLLSLPNLPHESVPCGGSEANLVVRTWGEPPQLNFPLKTHWELGKELGILDLERSAKLSGSGFSLFLGKGAKLQRALIHFMLEMHTQNHGYKEVWPPYLVREACMMGTGHLPKFANDMYSINNDGLYLIPTGEVPLTNLHREEILPESSLPLRYVAYTPCFRLEAGSAGKDTRGILRLHQFDKVELVQITKPEDSYGALEEMVKHAENVLQALNLCYRVVLLASEDMGFGAAKCYDIEVWAAGIQNWLEISSVSNLENFQARRMNLRYKSSSGKNILCHTLNGSGTALPRLVAAILENNQKEDGRVLIPEKIRAYFGEECL</sequence>
<dbReference type="UniPathway" id="UPA00906">
    <property type="reaction ID" value="UER00895"/>
</dbReference>
<dbReference type="Proteomes" id="UP000031594">
    <property type="component" value="Unassembled WGS sequence"/>
</dbReference>
<feature type="binding site" evidence="12">
    <location>
        <position position="384"/>
    </location>
    <ligand>
        <name>L-serine</name>
        <dbReference type="ChEBI" id="CHEBI:33384"/>
    </ligand>
</feature>
<reference evidence="20" key="3">
    <citation type="submission" date="2019-03" db="EMBL/GenBank/DDBJ databases">
        <title>Complete genome of Methylacidiphilum kamchatkense Kam1.</title>
        <authorList>
            <person name="Kruse T."/>
            <person name="Murarilal Ratnadevi C."/>
            <person name="Erikstad H.-A."/>
            <person name="Birkeland N.-K."/>
        </authorList>
    </citation>
    <scope>NUCLEOTIDE SEQUENCE [LARGE SCALE GENOMIC DNA]</scope>
    <source>
        <strain evidence="20">kam1</strain>
    </source>
</reference>
<dbReference type="PANTHER" id="PTHR43697:SF1">
    <property type="entry name" value="SERINE--TRNA LIGASE"/>
    <property type="match status" value="1"/>
</dbReference>
<evidence type="ECO:0000256" key="14">
    <source>
        <dbReference type="PIRSR" id="PIRSR001529-2"/>
    </source>
</evidence>
<dbReference type="CDD" id="cd00770">
    <property type="entry name" value="SerRS_core"/>
    <property type="match status" value="1"/>
</dbReference>
<dbReference type="Pfam" id="PF00587">
    <property type="entry name" value="tRNA-synt_2b"/>
    <property type="match status" value="1"/>
</dbReference>
<keyword evidence="6 12" id="KW-0547">Nucleotide-binding</keyword>
<proteinExistence type="inferred from homology"/>
<dbReference type="Gene3D" id="1.10.287.40">
    <property type="entry name" value="Serine-tRNA synthetase, tRNA binding domain"/>
    <property type="match status" value="1"/>
</dbReference>
<evidence type="ECO:0000256" key="6">
    <source>
        <dbReference type="ARBA" id="ARBA00022741"/>
    </source>
</evidence>
<dbReference type="Proteomes" id="UP000315925">
    <property type="component" value="Chromosome"/>
</dbReference>
<evidence type="ECO:0000256" key="10">
    <source>
        <dbReference type="ARBA" id="ARBA00047929"/>
    </source>
</evidence>
<dbReference type="HAMAP" id="MF_00176">
    <property type="entry name" value="Ser_tRNA_synth_type1"/>
    <property type="match status" value="1"/>
</dbReference>